<name>F4A0F9_MAHA5</name>
<dbReference type="eggNOG" id="ENOG5033HFU">
    <property type="taxonomic scope" value="Bacteria"/>
</dbReference>
<dbReference type="EMBL" id="CP002360">
    <property type="protein sequence ID" value="AEE98020.1"/>
    <property type="molecule type" value="Genomic_DNA"/>
</dbReference>
<dbReference type="OrthoDB" id="3078506at2"/>
<dbReference type="STRING" id="697281.Mahau_2898"/>
<proteinExistence type="predicted"/>
<reference evidence="1 2" key="2">
    <citation type="journal article" date="2011" name="Stand. Genomic Sci.">
        <title>Complete genome sequence of Mahella australiensis type strain (50-1 BON).</title>
        <authorList>
            <person name="Sikorski J."/>
            <person name="Teshima H."/>
            <person name="Nolan M."/>
            <person name="Lucas S."/>
            <person name="Hammon N."/>
            <person name="Deshpande S."/>
            <person name="Cheng J.F."/>
            <person name="Pitluck S."/>
            <person name="Liolios K."/>
            <person name="Pagani I."/>
            <person name="Ivanova N."/>
            <person name="Huntemann M."/>
            <person name="Mavromatis K."/>
            <person name="Ovchinikova G."/>
            <person name="Pati A."/>
            <person name="Tapia R."/>
            <person name="Han C."/>
            <person name="Goodwin L."/>
            <person name="Chen A."/>
            <person name="Palaniappan K."/>
            <person name="Land M."/>
            <person name="Hauser L."/>
            <person name="Ngatchou-Djao O.D."/>
            <person name="Rohde M."/>
            <person name="Pukall R."/>
            <person name="Spring S."/>
            <person name="Abt B."/>
            <person name="Goker M."/>
            <person name="Detter J.C."/>
            <person name="Woyke T."/>
            <person name="Bristow J."/>
            <person name="Markowitz V."/>
            <person name="Hugenholtz P."/>
            <person name="Eisen J.A."/>
            <person name="Kyrpides N.C."/>
            <person name="Klenk H.P."/>
            <person name="Lapidus A."/>
        </authorList>
    </citation>
    <scope>NUCLEOTIDE SEQUENCE [LARGE SCALE GENOMIC DNA]</scope>
    <source>
        <strain evidence="2">DSM 15567 / CIP 107919 / 50-1 BON</strain>
    </source>
</reference>
<gene>
    <name evidence="1" type="ordered locus">Mahau_2898</name>
</gene>
<dbReference type="KEGG" id="mas:Mahau_2898"/>
<dbReference type="Proteomes" id="UP000008457">
    <property type="component" value="Chromosome"/>
</dbReference>
<organism evidence="1 2">
    <name type="scientific">Mahella australiensis (strain DSM 15567 / CIP 107919 / 50-1 BON)</name>
    <dbReference type="NCBI Taxonomy" id="697281"/>
    <lineage>
        <taxon>Bacteria</taxon>
        <taxon>Bacillati</taxon>
        <taxon>Bacillota</taxon>
        <taxon>Clostridia</taxon>
        <taxon>Thermoanaerobacterales</taxon>
        <taxon>Thermoanaerobacterales Family IV. Incertae Sedis</taxon>
        <taxon>Mahella</taxon>
    </lineage>
</organism>
<accession>F4A0F9</accession>
<reference evidence="2" key="1">
    <citation type="submission" date="2010-11" db="EMBL/GenBank/DDBJ databases">
        <title>The complete genome of Mahella australiensis DSM 15567.</title>
        <authorList>
            <consortium name="US DOE Joint Genome Institute (JGI-PGF)"/>
            <person name="Lucas S."/>
            <person name="Copeland A."/>
            <person name="Lapidus A."/>
            <person name="Bruce D."/>
            <person name="Goodwin L."/>
            <person name="Pitluck S."/>
            <person name="Kyrpides N."/>
            <person name="Mavromatis K."/>
            <person name="Pagani I."/>
            <person name="Ivanova N."/>
            <person name="Teshima H."/>
            <person name="Brettin T."/>
            <person name="Detter J.C."/>
            <person name="Han C."/>
            <person name="Tapia R."/>
            <person name="Land M."/>
            <person name="Hauser L."/>
            <person name="Markowitz V."/>
            <person name="Cheng J.-F."/>
            <person name="Hugenholtz P."/>
            <person name="Woyke T."/>
            <person name="Wu D."/>
            <person name="Spring S."/>
            <person name="Pukall R."/>
            <person name="Steenblock K."/>
            <person name="Schneider S."/>
            <person name="Klenk H.-P."/>
            <person name="Eisen J.A."/>
        </authorList>
    </citation>
    <scope>NUCLEOTIDE SEQUENCE [LARGE SCALE GENOMIC DNA]</scope>
    <source>
        <strain evidence="2">DSM 15567 / CIP 107919 / 50-1 BON</strain>
    </source>
</reference>
<dbReference type="HOGENOM" id="CLU_206414_0_0_9"/>
<sequence length="63" mass="6866">MQKFAKTFNPQAGGLRVCKITLKVVVRDAAGTVKITDIMLQGGSMATTWVGHPSEIRWSFDNG</sequence>
<dbReference type="AlphaFoldDB" id="F4A0F9"/>
<protein>
    <submittedName>
        <fullName evidence="1">Uncharacterized protein</fullName>
    </submittedName>
</protein>
<evidence type="ECO:0000313" key="2">
    <source>
        <dbReference type="Proteomes" id="UP000008457"/>
    </source>
</evidence>
<keyword evidence="2" id="KW-1185">Reference proteome</keyword>
<evidence type="ECO:0000313" key="1">
    <source>
        <dbReference type="EMBL" id="AEE98020.1"/>
    </source>
</evidence>